<keyword evidence="1" id="KW-1133">Transmembrane helix</keyword>
<feature type="transmembrane region" description="Helical" evidence="1">
    <location>
        <begin position="12"/>
        <end position="32"/>
    </location>
</feature>
<feature type="transmembrane region" description="Helical" evidence="1">
    <location>
        <begin position="85"/>
        <end position="110"/>
    </location>
</feature>
<evidence type="ECO:0000313" key="3">
    <source>
        <dbReference type="Proteomes" id="UP000305888"/>
    </source>
</evidence>
<feature type="transmembrane region" description="Helical" evidence="1">
    <location>
        <begin position="122"/>
        <end position="150"/>
    </location>
</feature>
<proteinExistence type="predicted"/>
<gene>
    <name evidence="2" type="ORF">FDP22_01415</name>
</gene>
<sequence length="279" mass="28133">MPGIEGVLRRDTLLVAAPLALLFLLCALYTLFGVGMEMTAIEMTGGLLPPRAPAGADMAMAPATGAPGTGGMGGMAPVAPLLLFLMWWLMMIAMMLPAAAPVVLLYAALLRRTGAERVAATTAGFVAGYLACWAGFSLAAALAQGLLVALGLVSPAGMALTASLPAGGLLVAAGLFQFTPLKAACLTHCRSPAAFLAGRGLRGPWGAARLGLVHGAYCLGCCWALMALLFVGGVMNLYWIAGLALFVALEKLAPGGRRIARIAGAALVLGGGAMIAGAL</sequence>
<evidence type="ECO:0000256" key="1">
    <source>
        <dbReference type="SAM" id="Phobius"/>
    </source>
</evidence>
<feature type="transmembrane region" description="Helical" evidence="1">
    <location>
        <begin position="260"/>
        <end position="278"/>
    </location>
</feature>
<feature type="transmembrane region" description="Helical" evidence="1">
    <location>
        <begin position="156"/>
        <end position="176"/>
    </location>
</feature>
<reference evidence="2 3" key="1">
    <citation type="submission" date="2019-06" db="EMBL/GenBank/DDBJ databases">
        <title>Genome sequence of Rhodobacteraceae bacterium D4M1.</title>
        <authorList>
            <person name="Cao J."/>
        </authorList>
    </citation>
    <scope>NUCLEOTIDE SEQUENCE [LARGE SCALE GENOMIC DNA]</scope>
    <source>
        <strain evidence="2 3">D4M1</strain>
    </source>
</reference>
<name>A0A5B8FFY9_9RHOB</name>
<dbReference type="KEGG" id="ppru:FDP22_01415"/>
<feature type="transmembrane region" description="Helical" evidence="1">
    <location>
        <begin position="237"/>
        <end position="253"/>
    </location>
</feature>
<dbReference type="InterPro" id="IPR018688">
    <property type="entry name" value="PpoB2-like"/>
</dbReference>
<organism evidence="2 3">
    <name type="scientific">Paroceanicella profunda</name>
    <dbReference type="NCBI Taxonomy" id="2579971"/>
    <lineage>
        <taxon>Bacteria</taxon>
        <taxon>Pseudomonadati</taxon>
        <taxon>Pseudomonadota</taxon>
        <taxon>Alphaproteobacteria</taxon>
        <taxon>Rhodobacterales</taxon>
        <taxon>Paracoccaceae</taxon>
        <taxon>Paroceanicella</taxon>
    </lineage>
</organism>
<keyword evidence="1" id="KW-0472">Membrane</keyword>
<dbReference type="Pfam" id="PF09948">
    <property type="entry name" value="PpoB2"/>
    <property type="match status" value="1"/>
</dbReference>
<keyword evidence="1" id="KW-0812">Transmembrane</keyword>
<dbReference type="EMBL" id="CP040818">
    <property type="protein sequence ID" value="QDL90561.1"/>
    <property type="molecule type" value="Genomic_DNA"/>
</dbReference>
<dbReference type="RefSeq" id="WP_138578825.1">
    <property type="nucleotide sequence ID" value="NZ_CP040818.1"/>
</dbReference>
<dbReference type="OrthoDB" id="164118at2"/>
<evidence type="ECO:0000313" key="2">
    <source>
        <dbReference type="EMBL" id="QDL90561.1"/>
    </source>
</evidence>
<dbReference type="AlphaFoldDB" id="A0A5B8FFY9"/>
<keyword evidence="3" id="KW-1185">Reference proteome</keyword>
<accession>A0A5B8FFY9</accession>
<protein>
    <submittedName>
        <fullName evidence="2">DUF2182 domain-containing protein</fullName>
    </submittedName>
</protein>
<dbReference type="Proteomes" id="UP000305888">
    <property type="component" value="Chromosome"/>
</dbReference>